<dbReference type="Proteomes" id="UP000645257">
    <property type="component" value="Unassembled WGS sequence"/>
</dbReference>
<reference evidence="5" key="1">
    <citation type="journal article" date="2014" name="Int. J. Syst. Evol. Microbiol.">
        <title>Complete genome sequence of Corynebacterium casei LMG S-19264T (=DSM 44701T), isolated from a smear-ripened cheese.</title>
        <authorList>
            <consortium name="US DOE Joint Genome Institute (JGI-PGF)"/>
            <person name="Walter F."/>
            <person name="Albersmeier A."/>
            <person name="Kalinowski J."/>
            <person name="Ruckert C."/>
        </authorList>
    </citation>
    <scope>NUCLEOTIDE SEQUENCE</scope>
    <source>
        <strain evidence="5">KCTC 32182</strain>
    </source>
</reference>
<dbReference type="GO" id="GO:0005737">
    <property type="term" value="C:cytoplasm"/>
    <property type="evidence" value="ECO:0007669"/>
    <property type="project" value="UniProtKB-ARBA"/>
</dbReference>
<comment type="similarity">
    <text evidence="1 4">Belongs to the frataxin family.</text>
</comment>
<dbReference type="InterPro" id="IPR036524">
    <property type="entry name" value="Frataxin/CyaY_sf"/>
</dbReference>
<organism evidence="5 6">
    <name type="scientific">Paludibacterium paludis</name>
    <dbReference type="NCBI Taxonomy" id="1225769"/>
    <lineage>
        <taxon>Bacteria</taxon>
        <taxon>Pseudomonadati</taxon>
        <taxon>Pseudomonadota</taxon>
        <taxon>Betaproteobacteria</taxon>
        <taxon>Neisseriales</taxon>
        <taxon>Chromobacteriaceae</taxon>
        <taxon>Paludibacterium</taxon>
    </lineage>
</organism>
<dbReference type="PROSITE" id="PS50810">
    <property type="entry name" value="FRATAXIN_2"/>
    <property type="match status" value="1"/>
</dbReference>
<evidence type="ECO:0000313" key="6">
    <source>
        <dbReference type="Proteomes" id="UP000645257"/>
    </source>
</evidence>
<dbReference type="Gene3D" id="3.30.920.10">
    <property type="entry name" value="Frataxin/CyaY"/>
    <property type="match status" value="1"/>
</dbReference>
<dbReference type="EMBL" id="BMYX01000006">
    <property type="protein sequence ID" value="GGY12345.1"/>
    <property type="molecule type" value="Genomic_DNA"/>
</dbReference>
<sequence length="105" mass="11719">MTESEFLDLTDALLENLQNALDDQEIDVDYALNGGVLELAFDNGAKIIVNRHLPNREMWVAAKRGGFHYAFRDGQWVNTRDGSSLSDMLETLIGETAGAPFRFQA</sequence>
<comment type="caution">
    <text evidence="5">The sequence shown here is derived from an EMBL/GenBank/DDBJ whole genome shotgun (WGS) entry which is preliminary data.</text>
</comment>
<dbReference type="InterPro" id="IPR020895">
    <property type="entry name" value="Frataxin_CS"/>
</dbReference>
<dbReference type="AlphaFoldDB" id="A0A918P1I7"/>
<evidence type="ECO:0000313" key="5">
    <source>
        <dbReference type="EMBL" id="GGY12345.1"/>
    </source>
</evidence>
<accession>A0A918P1I7</accession>
<gene>
    <name evidence="4 5" type="primary">cyaY</name>
    <name evidence="5" type="ORF">GCM10011289_14350</name>
</gene>
<dbReference type="NCBIfam" id="TIGR03421">
    <property type="entry name" value="FeS_CyaY"/>
    <property type="match status" value="1"/>
</dbReference>
<dbReference type="GO" id="GO:0016226">
    <property type="term" value="P:iron-sulfur cluster assembly"/>
    <property type="evidence" value="ECO:0007669"/>
    <property type="project" value="UniProtKB-UniRule"/>
</dbReference>
<dbReference type="RefSeq" id="WP_189532750.1">
    <property type="nucleotide sequence ID" value="NZ_BMYX01000006.1"/>
</dbReference>
<dbReference type="HAMAP" id="MF_00142">
    <property type="entry name" value="CyaY"/>
    <property type="match status" value="1"/>
</dbReference>
<dbReference type="SUPFAM" id="SSF55387">
    <property type="entry name" value="Frataxin/Nqo15-like"/>
    <property type="match status" value="1"/>
</dbReference>
<protein>
    <recommendedName>
        <fullName evidence="4">Iron-sulfur cluster assembly protein CyaY</fullName>
    </recommendedName>
</protein>
<dbReference type="GO" id="GO:0008199">
    <property type="term" value="F:ferric iron binding"/>
    <property type="evidence" value="ECO:0007669"/>
    <property type="project" value="InterPro"/>
</dbReference>
<keyword evidence="6" id="KW-1185">Reference proteome</keyword>
<dbReference type="SMART" id="SM01219">
    <property type="entry name" value="Frataxin_Cyay"/>
    <property type="match status" value="1"/>
</dbReference>
<keyword evidence="2 4" id="KW-0479">Metal-binding</keyword>
<dbReference type="InterPro" id="IPR047584">
    <property type="entry name" value="CyaY"/>
</dbReference>
<evidence type="ECO:0000256" key="2">
    <source>
        <dbReference type="ARBA" id="ARBA00022723"/>
    </source>
</evidence>
<evidence type="ECO:0000256" key="1">
    <source>
        <dbReference type="ARBA" id="ARBA00008183"/>
    </source>
</evidence>
<keyword evidence="3 4" id="KW-0408">Iron</keyword>
<dbReference type="PANTHER" id="PTHR16821:SF2">
    <property type="entry name" value="FRATAXIN, MITOCHONDRIAL"/>
    <property type="match status" value="1"/>
</dbReference>
<dbReference type="InterPro" id="IPR002908">
    <property type="entry name" value="Frataxin/CyaY"/>
</dbReference>
<evidence type="ECO:0000256" key="4">
    <source>
        <dbReference type="HAMAP-Rule" id="MF_00142"/>
    </source>
</evidence>
<name>A0A918P1I7_9NEIS</name>
<reference evidence="5" key="2">
    <citation type="submission" date="2020-09" db="EMBL/GenBank/DDBJ databases">
        <authorList>
            <person name="Sun Q."/>
            <person name="Kim S."/>
        </authorList>
    </citation>
    <scope>NUCLEOTIDE SEQUENCE</scope>
    <source>
        <strain evidence="5">KCTC 32182</strain>
    </source>
</reference>
<dbReference type="PANTHER" id="PTHR16821">
    <property type="entry name" value="FRATAXIN"/>
    <property type="match status" value="1"/>
</dbReference>
<proteinExistence type="inferred from homology"/>
<comment type="function">
    <text evidence="4">Involved in iron-sulfur (Fe-S) cluster assembly. May act as a regulator of Fe-S biogenesis.</text>
</comment>
<dbReference type="PROSITE" id="PS01344">
    <property type="entry name" value="FRATAXIN_1"/>
    <property type="match status" value="1"/>
</dbReference>
<dbReference type="Pfam" id="PF01491">
    <property type="entry name" value="Frataxin_Cyay"/>
    <property type="match status" value="1"/>
</dbReference>
<evidence type="ECO:0000256" key="3">
    <source>
        <dbReference type="ARBA" id="ARBA00023004"/>
    </source>
</evidence>